<dbReference type="AlphaFoldDB" id="A0A5C6V0B2"/>
<accession>A0A5C6V0B2</accession>
<feature type="region of interest" description="Disordered" evidence="1">
    <location>
        <begin position="1"/>
        <end position="40"/>
    </location>
</feature>
<feature type="compositionally biased region" description="Low complexity" evidence="1">
    <location>
        <begin position="8"/>
        <end position="17"/>
    </location>
</feature>
<evidence type="ECO:0000313" key="2">
    <source>
        <dbReference type="EMBL" id="TXC79083.1"/>
    </source>
</evidence>
<dbReference type="EMBL" id="VOQS01000005">
    <property type="protein sequence ID" value="TXC79083.1"/>
    <property type="molecule type" value="Genomic_DNA"/>
</dbReference>
<proteinExistence type="predicted"/>
<gene>
    <name evidence="2" type="ORF">FRZ40_32160</name>
</gene>
<evidence type="ECO:0000313" key="3">
    <source>
        <dbReference type="Proteomes" id="UP000321776"/>
    </source>
</evidence>
<dbReference type="Proteomes" id="UP000321776">
    <property type="component" value="Unassembled WGS sequence"/>
</dbReference>
<name>A0A5C6V0B2_9BURK</name>
<protein>
    <submittedName>
        <fullName evidence="2">Uncharacterized protein</fullName>
    </submittedName>
</protein>
<organism evidence="2 3">
    <name type="scientific">Paraburkholderia azotifigens</name>
    <dbReference type="NCBI Taxonomy" id="2057004"/>
    <lineage>
        <taxon>Bacteria</taxon>
        <taxon>Pseudomonadati</taxon>
        <taxon>Pseudomonadota</taxon>
        <taxon>Betaproteobacteria</taxon>
        <taxon>Burkholderiales</taxon>
        <taxon>Burkholderiaceae</taxon>
        <taxon>Paraburkholderia</taxon>
    </lineage>
</organism>
<reference evidence="2 3" key="1">
    <citation type="journal article" date="2018" name="Int. J. Syst. Evol. Microbiol.">
        <title>Paraburkholderia azotifigens sp. nov., a nitrogen-fixing bacterium isolated from paddy soil.</title>
        <authorList>
            <person name="Choi G.M."/>
            <person name="Im W.T."/>
        </authorList>
    </citation>
    <scope>NUCLEOTIDE SEQUENCE [LARGE SCALE GENOMIC DNA]</scope>
    <source>
        <strain evidence="2 3">NF 2-5-3</strain>
    </source>
</reference>
<feature type="compositionally biased region" description="Polar residues" evidence="1">
    <location>
        <begin position="18"/>
        <end position="40"/>
    </location>
</feature>
<sequence length="68" mass="7245">MSRQFLNSAADTATTDSLAQSPQQTQDLRQASSGASGLMSGQSFNDALAGAFPEWDLLPATPFVRRVK</sequence>
<dbReference type="RefSeq" id="WP_147236902.1">
    <property type="nucleotide sequence ID" value="NZ_VOQS01000005.1"/>
</dbReference>
<evidence type="ECO:0000256" key="1">
    <source>
        <dbReference type="SAM" id="MobiDB-lite"/>
    </source>
</evidence>
<comment type="caution">
    <text evidence="2">The sequence shown here is derived from an EMBL/GenBank/DDBJ whole genome shotgun (WGS) entry which is preliminary data.</text>
</comment>